<sequence>MTPLASSPRKRRNKRSVSPRSSTTTCSIALLWFLKFSTCNPNTENNYDNSVAYWIENVEGKEGKFTAFPPSDKWTRMGFGYDRDAFGKLSKDEKKAKQAICDPKTYYYDMDKRAFEKSNGKNAHTVEHTEFDYSGARCGDEEEYRKDPFIQDTVLRVSGNFSEIRMIQTYQMHSLRSYQSANDQQWYAIFNQRNPKHVEEYVNGTRENIPVGKLCFLRRYRPGLNEMHDLFLLPSTGKEIVVKKDEGTFFTTPSTTTTSILTPTTSTTSTSTECKEENQKSDKEVTKEHSKTDGSETQDEPDFGCSAAPSIIVVLIILTLGLVDARATKKADNVKEYLLEVKTDARTFRACSMFELKNNFLHAFTCRGYVRIPVVNHTFQDMNMQIDALLEANKDFNKGAPCPLVKAFWDNHTWIIFLKFSTGDPESEKNCDKTHYLPLFVTAKWDLDAPSRSHFAAAAAAAYPCHIQL</sequence>
<feature type="compositionally biased region" description="Low complexity" evidence="1">
    <location>
        <begin position="254"/>
        <end position="272"/>
    </location>
</feature>
<keyword evidence="3" id="KW-1185">Reference proteome</keyword>
<organism evidence="2 3">
    <name type="scientific">Steinernema carpocapsae</name>
    <name type="common">Entomopathogenic nematode</name>
    <dbReference type="NCBI Taxonomy" id="34508"/>
    <lineage>
        <taxon>Eukaryota</taxon>
        <taxon>Metazoa</taxon>
        <taxon>Ecdysozoa</taxon>
        <taxon>Nematoda</taxon>
        <taxon>Chromadorea</taxon>
        <taxon>Rhabditida</taxon>
        <taxon>Tylenchina</taxon>
        <taxon>Panagrolaimomorpha</taxon>
        <taxon>Strongyloidoidea</taxon>
        <taxon>Steinernematidae</taxon>
        <taxon>Steinernema</taxon>
    </lineage>
</organism>
<proteinExistence type="predicted"/>
<reference evidence="2 3" key="1">
    <citation type="journal article" date="2015" name="Genome Biol.">
        <title>Comparative genomics of Steinernema reveals deeply conserved gene regulatory networks.</title>
        <authorList>
            <person name="Dillman A.R."/>
            <person name="Macchietto M."/>
            <person name="Porter C.F."/>
            <person name="Rogers A."/>
            <person name="Williams B."/>
            <person name="Antoshechkin I."/>
            <person name="Lee M.M."/>
            <person name="Goodwin Z."/>
            <person name="Lu X."/>
            <person name="Lewis E.E."/>
            <person name="Goodrich-Blair H."/>
            <person name="Stock S.P."/>
            <person name="Adams B.J."/>
            <person name="Sternberg P.W."/>
            <person name="Mortazavi A."/>
        </authorList>
    </citation>
    <scope>NUCLEOTIDE SEQUENCE [LARGE SCALE GENOMIC DNA]</scope>
    <source>
        <strain evidence="2 3">ALL</strain>
    </source>
</reference>
<dbReference type="Proteomes" id="UP000298663">
    <property type="component" value="Unassembled WGS sequence"/>
</dbReference>
<feature type="compositionally biased region" description="Basic and acidic residues" evidence="1">
    <location>
        <begin position="273"/>
        <end position="294"/>
    </location>
</feature>
<evidence type="ECO:0000256" key="1">
    <source>
        <dbReference type="SAM" id="MobiDB-lite"/>
    </source>
</evidence>
<name>A0A4U5MMC9_STECR</name>
<dbReference type="AlphaFoldDB" id="A0A4U5MMC9"/>
<gene>
    <name evidence="2" type="ORF">L596_022662</name>
</gene>
<feature type="region of interest" description="Disordered" evidence="1">
    <location>
        <begin position="1"/>
        <end position="20"/>
    </location>
</feature>
<protein>
    <submittedName>
        <fullName evidence="2">Uncharacterized protein</fullName>
    </submittedName>
</protein>
<evidence type="ECO:0000313" key="2">
    <source>
        <dbReference type="EMBL" id="TKR70666.1"/>
    </source>
</evidence>
<dbReference type="EMBL" id="AZBU02000007">
    <property type="protein sequence ID" value="TKR70666.1"/>
    <property type="molecule type" value="Genomic_DNA"/>
</dbReference>
<reference evidence="2 3" key="2">
    <citation type="journal article" date="2019" name="G3 (Bethesda)">
        <title>Hybrid Assembly of the Genome of the Entomopathogenic Nematode Steinernema carpocapsae Identifies the X-Chromosome.</title>
        <authorList>
            <person name="Serra L."/>
            <person name="Macchietto M."/>
            <person name="Macias-Munoz A."/>
            <person name="McGill C.J."/>
            <person name="Rodriguez I.M."/>
            <person name="Rodriguez B."/>
            <person name="Murad R."/>
            <person name="Mortazavi A."/>
        </authorList>
    </citation>
    <scope>NUCLEOTIDE SEQUENCE [LARGE SCALE GENOMIC DNA]</scope>
    <source>
        <strain evidence="2 3">ALL</strain>
    </source>
</reference>
<comment type="caution">
    <text evidence="2">The sequence shown here is derived from an EMBL/GenBank/DDBJ whole genome shotgun (WGS) entry which is preliminary data.</text>
</comment>
<feature type="compositionally biased region" description="Basic residues" evidence="1">
    <location>
        <begin position="8"/>
        <end position="17"/>
    </location>
</feature>
<accession>A0A4U5MMC9</accession>
<feature type="region of interest" description="Disordered" evidence="1">
    <location>
        <begin position="254"/>
        <end position="302"/>
    </location>
</feature>
<evidence type="ECO:0000313" key="3">
    <source>
        <dbReference type="Proteomes" id="UP000298663"/>
    </source>
</evidence>